<sequence length="718" mass="75461">MQIPVYQQQTSVGGGAPLPRAEATPVSPAIGQALSNTGQALQNVGQGVAHEATVEQRLLREQEEQDAKAWSGNAASNAYLQWQQNLNDRKAAATGGAPNFTPDFLTDFDKYASDTVSAAPTPQAKRFLQQHLTSMRTQLGAQAVAFEASARVADRVNNTAAAIDNWSNVVYSDPSKAGVALATIQQTMPDVGPEARDKLMKTAQEKIPFFAASGALERDAQAGNIAGIQATRAMLEGKDGESMDPARRASLITKAYGFENGILAAQQRQQQQADAEAAARETAGTNAYNKAFDLASSGRYFSTDFISETSAAVAGTTAEKPFQELVKSQAKVAGFASMSLAQQQSELERMRAAGSDPMLGVNPTEQATQQQLEKINAAAQQAYKENPWKAAQGYGVIRDVPSALITDANSALQLIAQRMPQIGVVENRAGRQISPLQPQEAADLLRVIESTPVDTRAQVLNQIGGVLQSAGRIGDLANQWHDKNPAVALAMKAGAGGANGNPLMTTSGTPVSAFILSGEQAIRDKTVKIDDTAGAGIRSQINTAINSVLPPAQEADAKESAYYIAVGSAARNGRTAPNSTDIQNGINAATGGITTTGGTRFNGEPNRVAMPYGWTESQFTSSLKAAGVGNIENTVNGAPIGEVYIGRDAMPVADFMSKFPSYKLVRVGVRGTYAVQAGQQFVSDVMGRPVTVHLNLGQTAAPATQPATATQVPNPFGG</sequence>
<feature type="region of interest" description="Disordered" evidence="1">
    <location>
        <begin position="1"/>
        <end position="24"/>
    </location>
</feature>
<dbReference type="Proteomes" id="UP000270216">
    <property type="component" value="Unassembled WGS sequence"/>
</dbReference>
<evidence type="ECO:0000313" key="3">
    <source>
        <dbReference type="Proteomes" id="UP000270216"/>
    </source>
</evidence>
<dbReference type="RefSeq" id="WP_107337303.1">
    <property type="nucleotide sequence ID" value="NZ_PYYA01000001.1"/>
</dbReference>
<accession>A0ABX9ZI02</accession>
<feature type="compositionally biased region" description="Polar residues" evidence="1">
    <location>
        <begin position="1"/>
        <end position="11"/>
    </location>
</feature>
<keyword evidence="3" id="KW-1185">Reference proteome</keyword>
<gene>
    <name evidence="2" type="ORF">EJE83_24310</name>
</gene>
<comment type="caution">
    <text evidence="2">The sequence shown here is derived from an EMBL/GenBank/DDBJ whole genome shotgun (WGS) entry which is preliminary data.</text>
</comment>
<organism evidence="2 3">
    <name type="scientific">Pandoraea apista</name>
    <dbReference type="NCBI Taxonomy" id="93218"/>
    <lineage>
        <taxon>Bacteria</taxon>
        <taxon>Pseudomonadati</taxon>
        <taxon>Pseudomonadota</taxon>
        <taxon>Betaproteobacteria</taxon>
        <taxon>Burkholderiales</taxon>
        <taxon>Burkholderiaceae</taxon>
        <taxon>Pandoraea</taxon>
    </lineage>
</organism>
<protein>
    <submittedName>
        <fullName evidence="2">Uncharacterized protein</fullName>
    </submittedName>
</protein>
<evidence type="ECO:0000313" key="2">
    <source>
        <dbReference type="EMBL" id="RSK75283.1"/>
    </source>
</evidence>
<evidence type="ECO:0000256" key="1">
    <source>
        <dbReference type="SAM" id="MobiDB-lite"/>
    </source>
</evidence>
<reference evidence="2 3" key="1">
    <citation type="submission" date="2018-12" db="EMBL/GenBank/DDBJ databases">
        <title>Whole genome sequence of a Pandoraea apista isolate from a patient with cystic fibrosis.</title>
        <authorList>
            <person name="Kenna D.T."/>
            <person name="Turton J.F."/>
        </authorList>
    </citation>
    <scope>NUCLEOTIDE SEQUENCE [LARGE SCALE GENOMIC DNA]</scope>
    <source>
        <strain evidence="2 3">Pa13324</strain>
    </source>
</reference>
<proteinExistence type="predicted"/>
<dbReference type="EMBL" id="RWHX01000074">
    <property type="protein sequence ID" value="RSK75283.1"/>
    <property type="molecule type" value="Genomic_DNA"/>
</dbReference>
<name>A0ABX9ZI02_9BURK</name>